<feature type="region of interest" description="Disordered" evidence="1">
    <location>
        <begin position="27"/>
        <end position="55"/>
    </location>
</feature>
<accession>A0A6J4SHU8</accession>
<gene>
    <name evidence="2" type="ORF">AVDCRST_MAG05-2073</name>
</gene>
<organism evidence="2">
    <name type="scientific">uncultured Rubrobacteraceae bacterium</name>
    <dbReference type="NCBI Taxonomy" id="349277"/>
    <lineage>
        <taxon>Bacteria</taxon>
        <taxon>Bacillati</taxon>
        <taxon>Actinomycetota</taxon>
        <taxon>Rubrobacteria</taxon>
        <taxon>Rubrobacterales</taxon>
        <taxon>Rubrobacteraceae</taxon>
        <taxon>environmental samples</taxon>
    </lineage>
</organism>
<evidence type="ECO:0000313" key="2">
    <source>
        <dbReference type="EMBL" id="CAA9494439.1"/>
    </source>
</evidence>
<name>A0A6J4SHU8_9ACTN</name>
<dbReference type="AlphaFoldDB" id="A0A6J4SHU8"/>
<sequence>MRLDSIPKVFAPVLRCGTGIFELFEPKPTGRGFPRPQDREAVRGGSVRKALRGSI</sequence>
<protein>
    <submittedName>
        <fullName evidence="2">Uncharacterized protein</fullName>
    </submittedName>
</protein>
<reference evidence="2" key="1">
    <citation type="submission" date="2020-02" db="EMBL/GenBank/DDBJ databases">
        <authorList>
            <person name="Meier V. D."/>
        </authorList>
    </citation>
    <scope>NUCLEOTIDE SEQUENCE</scope>
    <source>
        <strain evidence="2">AVDCRST_MAG05</strain>
    </source>
</reference>
<evidence type="ECO:0000256" key="1">
    <source>
        <dbReference type="SAM" id="MobiDB-lite"/>
    </source>
</evidence>
<proteinExistence type="predicted"/>
<dbReference type="EMBL" id="CADCVM010000217">
    <property type="protein sequence ID" value="CAA9494439.1"/>
    <property type="molecule type" value="Genomic_DNA"/>
</dbReference>